<dbReference type="Pfam" id="PF26639">
    <property type="entry name" value="Het-6_barrel"/>
    <property type="match status" value="1"/>
</dbReference>
<dbReference type="Proteomes" id="UP000799424">
    <property type="component" value="Unassembled WGS sequence"/>
</dbReference>
<dbReference type="InterPro" id="IPR052895">
    <property type="entry name" value="HetReg/Transcr_Mod"/>
</dbReference>
<reference evidence="3" key="1">
    <citation type="journal article" date="2020" name="Stud. Mycol.">
        <title>101 Dothideomycetes genomes: a test case for predicting lifestyles and emergence of pathogens.</title>
        <authorList>
            <person name="Haridas S."/>
            <person name="Albert R."/>
            <person name="Binder M."/>
            <person name="Bloem J."/>
            <person name="Labutti K."/>
            <person name="Salamov A."/>
            <person name="Andreopoulos B."/>
            <person name="Baker S."/>
            <person name="Barry K."/>
            <person name="Bills G."/>
            <person name="Bluhm B."/>
            <person name="Cannon C."/>
            <person name="Castanera R."/>
            <person name="Culley D."/>
            <person name="Daum C."/>
            <person name="Ezra D."/>
            <person name="Gonzalez J."/>
            <person name="Henrissat B."/>
            <person name="Kuo A."/>
            <person name="Liang C."/>
            <person name="Lipzen A."/>
            <person name="Lutzoni F."/>
            <person name="Magnuson J."/>
            <person name="Mondo S."/>
            <person name="Nolan M."/>
            <person name="Ohm R."/>
            <person name="Pangilinan J."/>
            <person name="Park H.-J."/>
            <person name="Ramirez L."/>
            <person name="Alfaro M."/>
            <person name="Sun H."/>
            <person name="Tritt A."/>
            <person name="Yoshinaga Y."/>
            <person name="Zwiers L.-H."/>
            <person name="Turgeon B."/>
            <person name="Goodwin S."/>
            <person name="Spatafora J."/>
            <person name="Crous P."/>
            <person name="Grigoriev I."/>
        </authorList>
    </citation>
    <scope>NUCLEOTIDE SEQUENCE</scope>
    <source>
        <strain evidence="3">CBS 113818</strain>
    </source>
</reference>
<feature type="domain" description="Heterokaryon incompatibility" evidence="2">
    <location>
        <begin position="41"/>
        <end position="229"/>
    </location>
</feature>
<dbReference type="PANTHER" id="PTHR24148:SF82">
    <property type="entry name" value="HETEROKARYON INCOMPATIBILITY DOMAIN-CONTAINING PROTEIN"/>
    <property type="match status" value="1"/>
</dbReference>
<name>A0A6A6ZID8_9PLEO</name>
<feature type="region of interest" description="Disordered" evidence="1">
    <location>
        <begin position="528"/>
        <end position="547"/>
    </location>
</feature>
<keyword evidence="4" id="KW-1185">Reference proteome</keyword>
<dbReference type="AlphaFoldDB" id="A0A6A6ZID8"/>
<protein>
    <submittedName>
        <fullName evidence="3">HET-domain-containing protein</fullName>
    </submittedName>
</protein>
<evidence type="ECO:0000259" key="2">
    <source>
        <dbReference type="Pfam" id="PF06985"/>
    </source>
</evidence>
<evidence type="ECO:0000313" key="4">
    <source>
        <dbReference type="Proteomes" id="UP000799424"/>
    </source>
</evidence>
<dbReference type="Pfam" id="PF06985">
    <property type="entry name" value="HET"/>
    <property type="match status" value="1"/>
</dbReference>
<proteinExistence type="predicted"/>
<evidence type="ECO:0000256" key="1">
    <source>
        <dbReference type="SAM" id="MobiDB-lite"/>
    </source>
</evidence>
<evidence type="ECO:0000313" key="3">
    <source>
        <dbReference type="EMBL" id="KAF2820746.1"/>
    </source>
</evidence>
<dbReference type="InterPro" id="IPR010730">
    <property type="entry name" value="HET"/>
</dbReference>
<gene>
    <name evidence="3" type="ORF">CC86DRAFT_449337</name>
</gene>
<dbReference type="EMBL" id="MU006240">
    <property type="protein sequence ID" value="KAF2820746.1"/>
    <property type="molecule type" value="Genomic_DNA"/>
</dbReference>
<organism evidence="3 4">
    <name type="scientific">Ophiobolus disseminans</name>
    <dbReference type="NCBI Taxonomy" id="1469910"/>
    <lineage>
        <taxon>Eukaryota</taxon>
        <taxon>Fungi</taxon>
        <taxon>Dikarya</taxon>
        <taxon>Ascomycota</taxon>
        <taxon>Pezizomycotina</taxon>
        <taxon>Dothideomycetes</taxon>
        <taxon>Pleosporomycetidae</taxon>
        <taxon>Pleosporales</taxon>
        <taxon>Pleosporineae</taxon>
        <taxon>Phaeosphaeriaceae</taxon>
        <taxon>Ophiobolus</taxon>
    </lineage>
</organism>
<accession>A0A6A6ZID8</accession>
<dbReference type="OrthoDB" id="3557394at2759"/>
<sequence length="642" mass="72878">MYSSLNVSAREVRLLHLHPGAWNDDINCQLQVVSLDDGPRFNALSYVWGAPQRVKSITVDGENVLITQSLFTAFQRIRHVAEVLVIWADALCINQNDLDDRSQQVQLMGDIYSSAEEVLIWLGYGGDVQPPRQVPDLYYWTGDNADDELVNTYIERSQSQRSENDVAEDILGAFVFLKLRASNMHLGDMPFFEVDGMMLRARKPWQAVFRALKSLSSLPWWNRLWVLQETVLARKATVIYNHTTAPWDMLALAAQLWLIHDNSCCEDLLFTRPDEEQEIIIKARRVIHDTEVVRSARAENARLDLDATDVRDKVYGLLGMVTDWYGSAPIPSDYALSAKEVFMRASLAEIQGSYSLQVLMGTPRTDVPKIPSWVTQSSSSWRWRGHQESRTKRAALFRAAGQTLANAECQCETLIVDGFNPIDTVAHVGLTMFEKSALWEDVAFVVKGWRQIAELDCEEKPIQSRNVTKEETFWKTMVNDCIEWHPAEKIEQENAGLTEVPCDFRRLGEQDPPNLARDWWRWLQSQVPDSQQTRDSEQDCNNPPTTDPEYIRLFDVSFLGATVLRKFFITTSGRMGLGPPATLRGDKVVILLGGDTPFLIRSGPEEAIDDTTLIGDAYIHGLMDGEGIPNNWRENVVQISIR</sequence>
<dbReference type="PANTHER" id="PTHR24148">
    <property type="entry name" value="ANKYRIN REPEAT DOMAIN-CONTAINING PROTEIN 39 HOMOLOG-RELATED"/>
    <property type="match status" value="1"/>
</dbReference>